<dbReference type="EC" id="2.4.1.-" evidence="1"/>
<evidence type="ECO:0000313" key="2">
    <source>
        <dbReference type="Proteomes" id="UP000509791"/>
    </source>
</evidence>
<accession>A0A8D6UBV4</accession>
<dbReference type="InterPro" id="IPR007739">
    <property type="entry name" value="RgpF"/>
</dbReference>
<sequence length="556" mass="64475">MKRLLLYVHYNKYDELSGHVLYQLEQLRPLFSKLIVISNSQLTKSATSTLKETGVDEVIQRENLGFDFAAWRDGMAHIGFEDLTDYDSVTLMNDTCFGPLWDISDIVEGFEERPNVDFWGMTNFRKTKYFDEHLQSYFISFKKHVVDSETFQQFWTSIKTFTAVQDVIDNYETKVTSVLTEAGFRYDAVFNTVSEETGDLIHPDFSYYRPISTLEHKVPFIKLKAFTDNEKKGRLLLDYITKLSAYPLALIKSHLNSYHSPDSLVILDEKIIEPSFHSVSGKGYHSAIHVHISDLERLKVFSDKKLSAFYYFTLSSHLDKNIVENTLLNSFDKDRFQLVSQRFDNHYYALVSLASQFSEYDFVGHFHTGDFGNEGKLVDEATRLALVNMLLDEERVASIFDHFPEVGLVFADLSKELYWTDAIGTLNQNQAAKLDNECQKTIKNSLHVFQGSMWLSKDFLEKIILKDNHIFYNTDENTLPYLFYRKAWDVGIDYRIISSEKISFAERYKLHLIEMLQVAEPLTLKKKFSAYRKALLKKLGLKKSSAVYLPLPLTNK</sequence>
<keyword evidence="1" id="KW-0328">Glycosyltransferase</keyword>
<organism evidence="1 2">
    <name type="scientific">Streptococcus thermophilus</name>
    <dbReference type="NCBI Taxonomy" id="1308"/>
    <lineage>
        <taxon>Bacteria</taxon>
        <taxon>Bacillati</taxon>
        <taxon>Bacillota</taxon>
        <taxon>Bacilli</taxon>
        <taxon>Lactobacillales</taxon>
        <taxon>Streptococcaceae</taxon>
        <taxon>Streptococcus</taxon>
    </lineage>
</organism>
<dbReference type="GO" id="GO:0016757">
    <property type="term" value="F:glycosyltransferase activity"/>
    <property type="evidence" value="ECO:0007669"/>
    <property type="project" value="UniProtKB-KW"/>
</dbReference>
<dbReference type="EMBL" id="LR822027">
    <property type="protein sequence ID" value="CAD0152823.1"/>
    <property type="molecule type" value="Genomic_DNA"/>
</dbReference>
<dbReference type="Pfam" id="PF05045">
    <property type="entry name" value="RgpF"/>
    <property type="match status" value="1"/>
</dbReference>
<reference evidence="1 2" key="1">
    <citation type="submission" date="2020-06" db="EMBL/GenBank/DDBJ databases">
        <authorList>
            <person name="Chuat V."/>
        </authorList>
    </citation>
    <scope>NUCLEOTIDE SEQUENCE [LARGE SCALE GENOMIC DNA]</scope>
    <source>
        <strain evidence="1">STH_CIRM_998</strain>
    </source>
</reference>
<dbReference type="RefSeq" id="WP_179973279.1">
    <property type="nucleotide sequence ID" value="NZ_LR822020.1"/>
</dbReference>
<keyword evidence="1" id="KW-0808">Transferase</keyword>
<gene>
    <name evidence="1" type="ORF">STHERMO_1542</name>
</gene>
<proteinExistence type="predicted"/>
<dbReference type="Proteomes" id="UP000509791">
    <property type="component" value="Chromosome"/>
</dbReference>
<name>A0A8D6UBV4_STRTR</name>
<evidence type="ECO:0000313" key="1">
    <source>
        <dbReference type="EMBL" id="CAD0152823.1"/>
    </source>
</evidence>
<dbReference type="AlphaFoldDB" id="A0A8D6UBV4"/>
<protein>
    <submittedName>
        <fullName evidence="1">Alpha-L-Rha alpha-1,2-L-rhamnosyltransferase/alpha-L-Rha alpha-1,3-L-rhamnosyltransferase</fullName>
        <ecNumber evidence="1">2.4.1.-</ecNumber>
    </submittedName>
</protein>